<accession>A0A9W6IP06</accession>
<proteinExistence type="predicted"/>
<organism evidence="1 2">
    <name type="scientific">Maricaulis virginensis</name>
    <dbReference type="NCBI Taxonomy" id="144022"/>
    <lineage>
        <taxon>Bacteria</taxon>
        <taxon>Pseudomonadati</taxon>
        <taxon>Pseudomonadota</taxon>
        <taxon>Alphaproteobacteria</taxon>
        <taxon>Maricaulales</taxon>
        <taxon>Maricaulaceae</taxon>
        <taxon>Maricaulis</taxon>
    </lineage>
</organism>
<protein>
    <submittedName>
        <fullName evidence="1">Uncharacterized protein</fullName>
    </submittedName>
</protein>
<keyword evidence="2" id="KW-1185">Reference proteome</keyword>
<reference evidence="1" key="2">
    <citation type="submission" date="2023-01" db="EMBL/GenBank/DDBJ databases">
        <authorList>
            <person name="Sun Q."/>
            <person name="Evtushenko L."/>
        </authorList>
    </citation>
    <scope>NUCLEOTIDE SEQUENCE</scope>
    <source>
        <strain evidence="1">VKM B-1513</strain>
    </source>
</reference>
<dbReference type="Proteomes" id="UP001143486">
    <property type="component" value="Unassembled WGS sequence"/>
</dbReference>
<dbReference type="EMBL" id="BSFE01000011">
    <property type="protein sequence ID" value="GLK53558.1"/>
    <property type="molecule type" value="Genomic_DNA"/>
</dbReference>
<comment type="caution">
    <text evidence="1">The sequence shown here is derived from an EMBL/GenBank/DDBJ whole genome shotgun (WGS) entry which is preliminary data.</text>
</comment>
<dbReference type="AlphaFoldDB" id="A0A9W6IP06"/>
<sequence>MLTRKRPEGNGVVADLFHPSHRQHRIFFYPGATSLDNFGIGDDDPNTALDIIGALVCRNPNLFQYRLSGISGVSRTHFINRYRKDLGELSTEPLLLLASLFDQHIGQFFETSISKYFPLFANSWHEAVRRYYKAK</sequence>
<name>A0A9W6IP06_9PROT</name>
<gene>
    <name evidence="1" type="ORF">GCM10017621_30660</name>
</gene>
<evidence type="ECO:0000313" key="1">
    <source>
        <dbReference type="EMBL" id="GLK53558.1"/>
    </source>
</evidence>
<reference evidence="1" key="1">
    <citation type="journal article" date="2014" name="Int. J. Syst. Evol. Microbiol.">
        <title>Complete genome sequence of Corynebacterium casei LMG S-19264T (=DSM 44701T), isolated from a smear-ripened cheese.</title>
        <authorList>
            <consortium name="US DOE Joint Genome Institute (JGI-PGF)"/>
            <person name="Walter F."/>
            <person name="Albersmeier A."/>
            <person name="Kalinowski J."/>
            <person name="Ruckert C."/>
        </authorList>
    </citation>
    <scope>NUCLEOTIDE SEQUENCE</scope>
    <source>
        <strain evidence="1">VKM B-1513</strain>
    </source>
</reference>
<evidence type="ECO:0000313" key="2">
    <source>
        <dbReference type="Proteomes" id="UP001143486"/>
    </source>
</evidence>